<evidence type="ECO:0000256" key="15">
    <source>
        <dbReference type="ARBA" id="ARBA00041260"/>
    </source>
</evidence>
<keyword evidence="3" id="KW-1003">Cell membrane</keyword>
<dbReference type="RefSeq" id="XP_008621771.1">
    <property type="nucleotide sequence ID" value="XM_008623549.1"/>
</dbReference>
<comment type="function">
    <text evidence="13">Glucosidase involved in the degradation of cellulosic biomass. Active on lichenan.</text>
</comment>
<keyword evidence="10 16" id="KW-0326">Glycosidase</keyword>
<proteinExistence type="inferred from homology"/>
<evidence type="ECO:0000256" key="9">
    <source>
        <dbReference type="ARBA" id="ARBA00023180"/>
    </source>
</evidence>
<evidence type="ECO:0000256" key="5">
    <source>
        <dbReference type="ARBA" id="ARBA00022801"/>
    </source>
</evidence>
<keyword evidence="9" id="KW-0325">Glycoprotein</keyword>
<evidence type="ECO:0000256" key="11">
    <source>
        <dbReference type="ARBA" id="ARBA00023316"/>
    </source>
</evidence>
<keyword evidence="20" id="KW-1185">Reference proteome</keyword>
<reference evidence="19 20" key="1">
    <citation type="submission" date="2012-04" db="EMBL/GenBank/DDBJ databases">
        <title>The Genome Sequence of Saprolegnia declina VS20.</title>
        <authorList>
            <consortium name="The Broad Institute Genome Sequencing Platform"/>
            <person name="Russ C."/>
            <person name="Nusbaum C."/>
            <person name="Tyler B."/>
            <person name="van West P."/>
            <person name="Dieguez-Uribeondo J."/>
            <person name="de Bruijn I."/>
            <person name="Tripathy S."/>
            <person name="Jiang R."/>
            <person name="Young S.K."/>
            <person name="Zeng Q."/>
            <person name="Gargeya S."/>
            <person name="Fitzgerald M."/>
            <person name="Haas B."/>
            <person name="Abouelleil A."/>
            <person name="Alvarado L."/>
            <person name="Arachchi H.M."/>
            <person name="Berlin A."/>
            <person name="Chapman S.B."/>
            <person name="Goldberg J."/>
            <person name="Griggs A."/>
            <person name="Gujja S."/>
            <person name="Hansen M."/>
            <person name="Howarth C."/>
            <person name="Imamovic A."/>
            <person name="Larimer J."/>
            <person name="McCowen C."/>
            <person name="Montmayeur A."/>
            <person name="Murphy C."/>
            <person name="Neiman D."/>
            <person name="Pearson M."/>
            <person name="Priest M."/>
            <person name="Roberts A."/>
            <person name="Saif S."/>
            <person name="Shea T."/>
            <person name="Sisk P."/>
            <person name="Sykes S."/>
            <person name="Wortman J."/>
            <person name="Nusbaum C."/>
            <person name="Birren B."/>
        </authorList>
    </citation>
    <scope>NUCLEOTIDE SEQUENCE [LARGE SCALE GENOMIC DNA]</scope>
    <source>
        <strain evidence="19 20">VS20</strain>
    </source>
</reference>
<keyword evidence="7" id="KW-1133">Transmembrane helix</keyword>
<keyword evidence="17" id="KW-0732">Signal</keyword>
<evidence type="ECO:0000256" key="6">
    <source>
        <dbReference type="ARBA" id="ARBA00022968"/>
    </source>
</evidence>
<name>T0PRF8_SAPDV</name>
<evidence type="ECO:0000256" key="4">
    <source>
        <dbReference type="ARBA" id="ARBA00022692"/>
    </source>
</evidence>
<dbReference type="GO" id="GO:0004338">
    <property type="term" value="F:glucan exo-1,3-beta-glucosidase activity"/>
    <property type="evidence" value="ECO:0007669"/>
    <property type="project" value="UniProtKB-EC"/>
</dbReference>
<keyword evidence="5 16" id="KW-0378">Hydrolase</keyword>
<accession>T0PRF8</accession>
<feature type="signal peptide" evidence="17">
    <location>
        <begin position="1"/>
        <end position="21"/>
    </location>
</feature>
<comment type="catalytic activity">
    <reaction evidence="12">
        <text>Successive hydrolysis of beta-D-glucose units from the non-reducing ends of (1-&gt;3)-beta-D-glucans, releasing alpha-glucose.</text>
        <dbReference type="EC" id="3.2.1.58"/>
    </reaction>
</comment>
<dbReference type="Pfam" id="PF00150">
    <property type="entry name" value="Cellulase"/>
    <property type="match status" value="1"/>
</dbReference>
<evidence type="ECO:0000256" key="14">
    <source>
        <dbReference type="ARBA" id="ARBA00038929"/>
    </source>
</evidence>
<dbReference type="GO" id="GO:0005886">
    <property type="term" value="C:plasma membrane"/>
    <property type="evidence" value="ECO:0007669"/>
    <property type="project" value="UniProtKB-SubCell"/>
</dbReference>
<evidence type="ECO:0000256" key="13">
    <source>
        <dbReference type="ARBA" id="ARBA00037126"/>
    </source>
</evidence>
<dbReference type="Proteomes" id="UP000030762">
    <property type="component" value="Unassembled WGS sequence"/>
</dbReference>
<evidence type="ECO:0000256" key="10">
    <source>
        <dbReference type="ARBA" id="ARBA00023295"/>
    </source>
</evidence>
<evidence type="ECO:0000313" key="19">
    <source>
        <dbReference type="EMBL" id="EQC24801.1"/>
    </source>
</evidence>
<keyword evidence="4" id="KW-0812">Transmembrane</keyword>
<feature type="non-terminal residue" evidence="19">
    <location>
        <position position="1"/>
    </location>
</feature>
<dbReference type="eggNOG" id="ENOG502QPYU">
    <property type="taxonomic scope" value="Eukaryota"/>
</dbReference>
<sequence length="394" mass="44343">MYSTHLRLLVATVLLAALASAHVASSIRNGAVKARGVNLGAWLVTEYFMMPNSPIFQNVSAEKRELGEHVTVTALTRPVADPLFKAHRDTWITEADIQEIASYGLNTVRVPVGWWIYEDPEDPAWQSFSPGGLAYLDNLINNWAAKANVAVLVGMHAAKGSQNGEGHSAPPISGESHFTDDAENVYATMQSALFLMNRYKASPAFIGLEMLNEPTVYSDRVYNIDRSKVKLYYKHLYTKLRAICADCVIMLSPYLSEQYESFGNEWANILPAASNNWIDWHKYLIWGYENWNVNDIINVGTQWITNDITLWQSKRPTPVFVGEWSLAAAEGILVDLSNATTMTRYANRALQAMSNAKAGWTYWSWKIDSSDWRTFGWNMQSLLRKGIIKLNGFV</sequence>
<dbReference type="AlphaFoldDB" id="T0PRF8"/>
<evidence type="ECO:0000256" key="1">
    <source>
        <dbReference type="ARBA" id="ARBA00004401"/>
    </source>
</evidence>
<comment type="subcellular location">
    <subcellularLocation>
        <location evidence="1">Cell membrane</location>
        <topology evidence="1">Single-pass type II membrane protein</topology>
    </subcellularLocation>
</comment>
<feature type="domain" description="Glycoside hydrolase family 5" evidence="18">
    <location>
        <begin position="90"/>
        <end position="368"/>
    </location>
</feature>
<gene>
    <name evidence="19" type="ORF">SDRG_17308</name>
</gene>
<dbReference type="InterPro" id="IPR017853">
    <property type="entry name" value="GH"/>
</dbReference>
<dbReference type="GO" id="GO:0005576">
    <property type="term" value="C:extracellular region"/>
    <property type="evidence" value="ECO:0007669"/>
    <property type="project" value="TreeGrafter"/>
</dbReference>
<dbReference type="EMBL" id="JH767389">
    <property type="protein sequence ID" value="EQC24801.1"/>
    <property type="molecule type" value="Genomic_DNA"/>
</dbReference>
<evidence type="ECO:0000256" key="2">
    <source>
        <dbReference type="ARBA" id="ARBA00005641"/>
    </source>
</evidence>
<keyword evidence="6" id="KW-0735">Signal-anchor</keyword>
<comment type="similarity">
    <text evidence="2 16">Belongs to the glycosyl hydrolase 5 (cellulase A) family.</text>
</comment>
<dbReference type="GeneID" id="19958035"/>
<dbReference type="OMA" id="WTYSYAT"/>
<dbReference type="GO" id="GO:0009251">
    <property type="term" value="P:glucan catabolic process"/>
    <property type="evidence" value="ECO:0007669"/>
    <property type="project" value="TreeGrafter"/>
</dbReference>
<keyword evidence="8" id="KW-0472">Membrane</keyword>
<evidence type="ECO:0000256" key="3">
    <source>
        <dbReference type="ARBA" id="ARBA00022475"/>
    </source>
</evidence>
<dbReference type="EC" id="3.2.1.58" evidence="14"/>
<dbReference type="InParanoid" id="T0PRF8"/>
<dbReference type="InterPro" id="IPR001547">
    <property type="entry name" value="Glyco_hydro_5"/>
</dbReference>
<dbReference type="PANTHER" id="PTHR31297:SF34">
    <property type="entry name" value="GLUCAN 1,3-BETA-GLUCOSIDASE 2"/>
    <property type="match status" value="1"/>
</dbReference>
<dbReference type="OrthoDB" id="1887033at2759"/>
<dbReference type="STRING" id="1156394.T0PRF8"/>
<evidence type="ECO:0000256" key="17">
    <source>
        <dbReference type="SAM" id="SignalP"/>
    </source>
</evidence>
<dbReference type="SUPFAM" id="SSF51445">
    <property type="entry name" value="(Trans)glycosidases"/>
    <property type="match status" value="1"/>
</dbReference>
<dbReference type="Gene3D" id="3.20.20.80">
    <property type="entry name" value="Glycosidases"/>
    <property type="match status" value="1"/>
</dbReference>
<evidence type="ECO:0000256" key="7">
    <source>
        <dbReference type="ARBA" id="ARBA00022989"/>
    </source>
</evidence>
<keyword evidence="11" id="KW-0961">Cell wall biogenesis/degradation</keyword>
<dbReference type="PANTHER" id="PTHR31297">
    <property type="entry name" value="GLUCAN ENDO-1,6-BETA-GLUCOSIDASE B"/>
    <property type="match status" value="1"/>
</dbReference>
<evidence type="ECO:0000256" key="16">
    <source>
        <dbReference type="RuleBase" id="RU361153"/>
    </source>
</evidence>
<feature type="chain" id="PRO_5004569104" description="glucan 1,3-beta-glucosidase" evidence="17">
    <location>
        <begin position="22"/>
        <end position="394"/>
    </location>
</feature>
<dbReference type="VEuPathDB" id="FungiDB:SDRG_17308"/>
<dbReference type="GO" id="GO:0071555">
    <property type="term" value="P:cell wall organization"/>
    <property type="evidence" value="ECO:0007669"/>
    <property type="project" value="UniProtKB-KW"/>
</dbReference>
<dbReference type="GO" id="GO:0009986">
    <property type="term" value="C:cell surface"/>
    <property type="evidence" value="ECO:0007669"/>
    <property type="project" value="TreeGrafter"/>
</dbReference>
<evidence type="ECO:0000256" key="12">
    <source>
        <dbReference type="ARBA" id="ARBA00036824"/>
    </source>
</evidence>
<evidence type="ECO:0000313" key="20">
    <source>
        <dbReference type="Proteomes" id="UP000030762"/>
    </source>
</evidence>
<organism evidence="19 20">
    <name type="scientific">Saprolegnia diclina (strain VS20)</name>
    <dbReference type="NCBI Taxonomy" id="1156394"/>
    <lineage>
        <taxon>Eukaryota</taxon>
        <taxon>Sar</taxon>
        <taxon>Stramenopiles</taxon>
        <taxon>Oomycota</taxon>
        <taxon>Saprolegniomycetes</taxon>
        <taxon>Saprolegniales</taxon>
        <taxon>Saprolegniaceae</taxon>
        <taxon>Saprolegnia</taxon>
    </lineage>
</organism>
<dbReference type="InterPro" id="IPR050386">
    <property type="entry name" value="Glycosyl_hydrolase_5"/>
</dbReference>
<evidence type="ECO:0000256" key="8">
    <source>
        <dbReference type="ARBA" id="ARBA00023136"/>
    </source>
</evidence>
<evidence type="ECO:0000259" key="18">
    <source>
        <dbReference type="Pfam" id="PF00150"/>
    </source>
</evidence>
<protein>
    <recommendedName>
        <fullName evidence="14">glucan 1,3-beta-glucosidase</fullName>
        <ecNumber evidence="14">3.2.1.58</ecNumber>
    </recommendedName>
    <alternativeName>
        <fullName evidence="15">Exo-1,3-beta-glucanase D</fullName>
    </alternativeName>
</protein>